<evidence type="ECO:0000313" key="6">
    <source>
        <dbReference type="EMBL" id="ADV67334.1"/>
    </source>
</evidence>
<evidence type="ECO:0000256" key="1">
    <source>
        <dbReference type="ARBA" id="ARBA00001946"/>
    </source>
</evidence>
<organism evidence="6 7">
    <name type="scientific">Deinococcus maricopensis (strain DSM 21211 / LMG 22137 / NRRL B-23946 / LB-34)</name>
    <dbReference type="NCBI Taxonomy" id="709986"/>
    <lineage>
        <taxon>Bacteria</taxon>
        <taxon>Thermotogati</taxon>
        <taxon>Deinococcota</taxon>
        <taxon>Deinococci</taxon>
        <taxon>Deinococcales</taxon>
        <taxon>Deinococcaceae</taxon>
        <taxon>Deinococcus</taxon>
    </lineage>
</organism>
<evidence type="ECO:0000256" key="5">
    <source>
        <dbReference type="PIRSR" id="PIRSR600760-2"/>
    </source>
</evidence>
<feature type="binding site" evidence="5">
    <location>
        <position position="93"/>
    </location>
    <ligand>
        <name>Mg(2+)</name>
        <dbReference type="ChEBI" id="CHEBI:18420"/>
        <label>2</label>
    </ligand>
</feature>
<dbReference type="GO" id="GO:0007165">
    <property type="term" value="P:signal transduction"/>
    <property type="evidence" value="ECO:0007669"/>
    <property type="project" value="TreeGrafter"/>
</dbReference>
<dbReference type="HOGENOM" id="CLU_044118_3_1_0"/>
<dbReference type="InterPro" id="IPR020583">
    <property type="entry name" value="Inositol_monoP_metal-BS"/>
</dbReference>
<dbReference type="InterPro" id="IPR020550">
    <property type="entry name" value="Inositol_monophosphatase_CS"/>
</dbReference>
<sequence length="346" mass="36973">MTPPLSLHHELDVAVRLAREAGALLLHHRARDLQVTQKSSAEDLVTIADREASDLIVRALRAAFPEDGVLSEELADTPERLARERVWIIDPIDGTREYVNGSADFSVSIGLAVRGEATLGVVLAPATNELFAGVVGAGVMKNGAPVNFSDRPVDAAIIAVSDTEYRVELHRYALTGLHPSGSIALKLARIAAGEADATFTMSARSEWDIAAGMALVRANGGVTVRRSGSAIPLNAARPHIRRGLLSGRADVVAHLAQALPRAGVPEVQLGLRASDSAWAVLTPEQAARWSGHPHVHVRHAGGRVLALIALQPQADGWIVEHEEGDDFHLGRLARDLAYVYGPLHRP</sequence>
<dbReference type="PROSITE" id="PS00629">
    <property type="entry name" value="IMP_1"/>
    <property type="match status" value="1"/>
</dbReference>
<evidence type="ECO:0000256" key="4">
    <source>
        <dbReference type="ARBA" id="ARBA00022842"/>
    </source>
</evidence>
<feature type="binding site" evidence="5">
    <location>
        <position position="208"/>
    </location>
    <ligand>
        <name>Mg(2+)</name>
        <dbReference type="ChEBI" id="CHEBI:18420"/>
        <label>1</label>
        <note>catalytic</note>
    </ligand>
</feature>
<name>E8U8E5_DEIML</name>
<evidence type="ECO:0000313" key="7">
    <source>
        <dbReference type="Proteomes" id="UP000008635"/>
    </source>
</evidence>
<dbReference type="PRINTS" id="PR00377">
    <property type="entry name" value="IMPHPHTASES"/>
</dbReference>
<reference evidence="6 7" key="1">
    <citation type="journal article" date="2011" name="Stand. Genomic Sci.">
        <title>Complete genome sequence of Deinococcus maricopensis type strain (LB-34).</title>
        <authorList>
            <person name="Pukall R."/>
            <person name="Zeytun A."/>
            <person name="Lucas S."/>
            <person name="Lapidus A."/>
            <person name="Hammon N."/>
            <person name="Deshpande S."/>
            <person name="Nolan M."/>
            <person name="Cheng J.F."/>
            <person name="Pitluck S."/>
            <person name="Liolios K."/>
            <person name="Pagani I."/>
            <person name="Mikhailova N."/>
            <person name="Ivanova N."/>
            <person name="Mavromatis K."/>
            <person name="Pati A."/>
            <person name="Tapia R."/>
            <person name="Han C."/>
            <person name="Goodwin L."/>
            <person name="Chen A."/>
            <person name="Palaniappan K."/>
            <person name="Land M."/>
            <person name="Hauser L."/>
            <person name="Chang Y.J."/>
            <person name="Jeffries C.D."/>
            <person name="Brambilla E.M."/>
            <person name="Rohde M."/>
            <person name="Goker M."/>
            <person name="Detter J.C."/>
            <person name="Woyke T."/>
            <person name="Bristow J."/>
            <person name="Eisen J.A."/>
            <person name="Markowitz V."/>
            <person name="Hugenholtz P."/>
            <person name="Kyrpides N.C."/>
            <person name="Klenk H.P."/>
        </authorList>
    </citation>
    <scope>NUCLEOTIDE SEQUENCE [LARGE SCALE GENOMIC DNA]</scope>
    <source>
        <strain evidence="7">DSM 21211 / LMG 22137 / NRRL B-23946 / LB-34</strain>
    </source>
</reference>
<keyword evidence="3" id="KW-0378">Hydrolase</keyword>
<dbReference type="PANTHER" id="PTHR20854:SF4">
    <property type="entry name" value="INOSITOL-1-MONOPHOSPHATASE-RELATED"/>
    <property type="match status" value="1"/>
</dbReference>
<dbReference type="Proteomes" id="UP000008635">
    <property type="component" value="Chromosome"/>
</dbReference>
<dbReference type="PROSITE" id="PS00630">
    <property type="entry name" value="IMP_2"/>
    <property type="match status" value="1"/>
</dbReference>
<dbReference type="RefSeq" id="WP_013556839.1">
    <property type="nucleotide sequence ID" value="NC_014958.1"/>
</dbReference>
<dbReference type="GO" id="GO:0046872">
    <property type="term" value="F:metal ion binding"/>
    <property type="evidence" value="ECO:0007669"/>
    <property type="project" value="UniProtKB-KW"/>
</dbReference>
<dbReference type="eggNOG" id="COG0483">
    <property type="taxonomic scope" value="Bacteria"/>
</dbReference>
<dbReference type="GO" id="GO:0006020">
    <property type="term" value="P:inositol metabolic process"/>
    <property type="evidence" value="ECO:0007669"/>
    <property type="project" value="TreeGrafter"/>
</dbReference>
<evidence type="ECO:0000256" key="3">
    <source>
        <dbReference type="ARBA" id="ARBA00022801"/>
    </source>
</evidence>
<feature type="binding site" evidence="5">
    <location>
        <position position="92"/>
    </location>
    <ligand>
        <name>Mg(2+)</name>
        <dbReference type="ChEBI" id="CHEBI:18420"/>
        <label>1</label>
        <note>catalytic</note>
    </ligand>
</feature>
<comment type="cofactor">
    <cofactor evidence="1 5">
        <name>Mg(2+)</name>
        <dbReference type="ChEBI" id="CHEBI:18420"/>
    </cofactor>
</comment>
<feature type="binding site" evidence="5">
    <location>
        <position position="72"/>
    </location>
    <ligand>
        <name>Mg(2+)</name>
        <dbReference type="ChEBI" id="CHEBI:18420"/>
        <label>1</label>
        <note>catalytic</note>
    </ligand>
</feature>
<dbReference type="Gene3D" id="3.40.190.80">
    <property type="match status" value="1"/>
</dbReference>
<dbReference type="InterPro" id="IPR000760">
    <property type="entry name" value="Inositol_monophosphatase-like"/>
</dbReference>
<dbReference type="AlphaFoldDB" id="E8U8E5"/>
<keyword evidence="7" id="KW-1185">Reference proteome</keyword>
<reference evidence="7" key="2">
    <citation type="submission" date="2011-01" db="EMBL/GenBank/DDBJ databases">
        <title>The complete genome of Deinococcus maricopensis DSM 21211.</title>
        <authorList>
            <consortium name="US DOE Joint Genome Institute (JGI-PGF)"/>
            <person name="Lucas S."/>
            <person name="Copeland A."/>
            <person name="Lapidus A."/>
            <person name="Goodwin L."/>
            <person name="Pitluck S."/>
            <person name="Kyrpides N."/>
            <person name="Mavromatis K."/>
            <person name="Pagani I."/>
            <person name="Ivanova N."/>
            <person name="Ovchinnikova G."/>
            <person name="Zeytun A."/>
            <person name="Detter J.C."/>
            <person name="Han C."/>
            <person name="Land M."/>
            <person name="Hauser L."/>
            <person name="Markowitz V."/>
            <person name="Cheng J.-F."/>
            <person name="Hugenholtz P."/>
            <person name="Woyke T."/>
            <person name="Wu D."/>
            <person name="Pukall R."/>
            <person name="Gehrich-Schroeter G."/>
            <person name="Brambilla E."/>
            <person name="Klenk H.-P."/>
            <person name="Eisen J.A."/>
        </authorList>
    </citation>
    <scope>NUCLEOTIDE SEQUENCE [LARGE SCALE GENOMIC DNA]</scope>
    <source>
        <strain evidence="7">DSM 21211 / LMG 22137 / NRRL B-23946 / LB-34</strain>
    </source>
</reference>
<dbReference type="CDD" id="cd01638">
    <property type="entry name" value="CysQ"/>
    <property type="match status" value="1"/>
</dbReference>
<dbReference type="STRING" id="709986.Deima_1685"/>
<keyword evidence="2 5" id="KW-0479">Metal-binding</keyword>
<gene>
    <name evidence="6" type="ordered locus">Deima_1685</name>
</gene>
<dbReference type="PANTHER" id="PTHR20854">
    <property type="entry name" value="INOSITOL MONOPHOSPHATASE"/>
    <property type="match status" value="1"/>
</dbReference>
<keyword evidence="4 5" id="KW-0460">Magnesium</keyword>
<dbReference type="Pfam" id="PF00459">
    <property type="entry name" value="Inositol_P"/>
    <property type="match status" value="1"/>
</dbReference>
<dbReference type="Gene3D" id="3.30.540.10">
    <property type="entry name" value="Fructose-1,6-Bisphosphatase, subunit A, domain 1"/>
    <property type="match status" value="1"/>
</dbReference>
<dbReference type="GO" id="GO:0008934">
    <property type="term" value="F:inositol monophosphate 1-phosphatase activity"/>
    <property type="evidence" value="ECO:0007669"/>
    <property type="project" value="TreeGrafter"/>
</dbReference>
<protein>
    <submittedName>
        <fullName evidence="6">Inositol monophosphatase</fullName>
    </submittedName>
</protein>
<dbReference type="KEGG" id="dmr:Deima_1685"/>
<dbReference type="FunFam" id="3.30.540.10:FF:000003">
    <property type="entry name" value="Inositol-1-monophosphatase"/>
    <property type="match status" value="1"/>
</dbReference>
<dbReference type="EMBL" id="CP002454">
    <property type="protein sequence ID" value="ADV67334.1"/>
    <property type="molecule type" value="Genomic_DNA"/>
</dbReference>
<dbReference type="SUPFAM" id="SSF56655">
    <property type="entry name" value="Carbohydrate phosphatase"/>
    <property type="match status" value="1"/>
</dbReference>
<feature type="binding site" evidence="5">
    <location>
        <position position="90"/>
    </location>
    <ligand>
        <name>Mg(2+)</name>
        <dbReference type="ChEBI" id="CHEBI:18420"/>
        <label>2</label>
    </ligand>
</feature>
<proteinExistence type="predicted"/>
<accession>E8U8E5</accession>
<evidence type="ECO:0000256" key="2">
    <source>
        <dbReference type="ARBA" id="ARBA00022723"/>
    </source>
</evidence>
<dbReference type="GO" id="GO:0046854">
    <property type="term" value="P:phosphatidylinositol phosphate biosynthetic process"/>
    <property type="evidence" value="ECO:0007669"/>
    <property type="project" value="InterPro"/>
</dbReference>